<keyword evidence="1" id="KW-1133">Transmembrane helix</keyword>
<keyword evidence="1" id="KW-0472">Membrane</keyword>
<feature type="transmembrane region" description="Helical" evidence="1">
    <location>
        <begin position="54"/>
        <end position="78"/>
    </location>
</feature>
<organism evidence="2 3">
    <name type="scientific">Ectopseudomonas mendocina</name>
    <name type="common">Pseudomonas mendocina</name>
    <dbReference type="NCBI Taxonomy" id="300"/>
    <lineage>
        <taxon>Bacteria</taxon>
        <taxon>Pseudomonadati</taxon>
        <taxon>Pseudomonadota</taxon>
        <taxon>Gammaproteobacteria</taxon>
        <taxon>Pseudomonadales</taxon>
        <taxon>Pseudomonadaceae</taxon>
        <taxon>Ectopseudomonas</taxon>
    </lineage>
</organism>
<gene>
    <name evidence="2" type="ORF">C7A17_16850</name>
</gene>
<evidence type="ECO:0000313" key="2">
    <source>
        <dbReference type="EMBL" id="AVO54367.1"/>
    </source>
</evidence>
<dbReference type="EMBL" id="CP027657">
    <property type="protein sequence ID" value="AVO54367.1"/>
    <property type="molecule type" value="Genomic_DNA"/>
</dbReference>
<dbReference type="Proteomes" id="UP000238327">
    <property type="component" value="Chromosome"/>
</dbReference>
<reference evidence="2 3" key="1">
    <citation type="submission" date="2018-03" db="EMBL/GenBank/DDBJ databases">
        <title>Complete genome sequence and methylome analysis of Pseudomonas mendocina NEB 698.</title>
        <authorList>
            <person name="Morgan R.D."/>
        </authorList>
    </citation>
    <scope>NUCLEOTIDE SEQUENCE [LARGE SCALE GENOMIC DNA]</scope>
    <source>
        <strain evidence="2 3">NEB698</strain>
    </source>
</reference>
<evidence type="ECO:0000256" key="1">
    <source>
        <dbReference type="SAM" id="Phobius"/>
    </source>
</evidence>
<sequence>MSVVAVHVCMEWVTNADASVSCSQYGWQQAYLIPPEAAGYVDILVSGGFSPEAFAIGFGGTLMAFAIGLSGGLVASVLRRMR</sequence>
<protein>
    <submittedName>
        <fullName evidence="2">Uncharacterized protein</fullName>
    </submittedName>
</protein>
<dbReference type="RefSeq" id="WP_106739101.1">
    <property type="nucleotide sequence ID" value="NZ_CP027657.1"/>
</dbReference>
<proteinExistence type="predicted"/>
<accession>A0A2R3QRG8</accession>
<dbReference type="OrthoDB" id="6897610at2"/>
<evidence type="ECO:0000313" key="3">
    <source>
        <dbReference type="Proteomes" id="UP000238327"/>
    </source>
</evidence>
<name>A0A2R3QRG8_ECTME</name>
<dbReference type="AlphaFoldDB" id="A0A2R3QRG8"/>
<keyword evidence="1" id="KW-0812">Transmembrane</keyword>